<name>A0A2C9CQL1_9RHOB</name>
<reference evidence="3" key="1">
    <citation type="submission" date="2017-09" db="EMBL/GenBank/DDBJ databases">
        <authorList>
            <person name="Varghese N."/>
            <person name="Submissions S."/>
        </authorList>
    </citation>
    <scope>NUCLEOTIDE SEQUENCE [LARGE SCALE GENOMIC DNA]</scope>
    <source>
        <strain evidence="3">C7</strain>
    </source>
</reference>
<sequence length="275" mass="29163">MVGMADWAGRVGREWADKADAMDGLIGPVGAVGIAAMGDVTGQRVLDLGCGAGDTSFMLADAGAAVTGLDVSPDLLAVARELDTQSRVEWVLDDASTHSFATPFDALHSRCGAMFFEDPQAAWSHLHSQVKPDGKLVVTCWQPPELNGWVTVPLDAARPILGGALTQLPSIGGPGPFGWSAQDYVEPLLTGAGWRDVEWQAVDHPARISTGNDPDPVERAVLFMMRIGTLASNLRKVDDETRLRVADALRVALAPLVQDGFVQVPTAGWCITARA</sequence>
<feature type="domain" description="Methyltransferase" evidence="1">
    <location>
        <begin position="45"/>
        <end position="134"/>
    </location>
</feature>
<dbReference type="AlphaFoldDB" id="A0A2C9CQL1"/>
<dbReference type="PANTHER" id="PTHR43591">
    <property type="entry name" value="METHYLTRANSFERASE"/>
    <property type="match status" value="1"/>
</dbReference>
<evidence type="ECO:0000313" key="3">
    <source>
        <dbReference type="Proteomes" id="UP000220034"/>
    </source>
</evidence>
<dbReference type="GO" id="GO:0032259">
    <property type="term" value="P:methylation"/>
    <property type="evidence" value="ECO:0007669"/>
    <property type="project" value="UniProtKB-KW"/>
</dbReference>
<keyword evidence="2" id="KW-0489">Methyltransferase</keyword>
<evidence type="ECO:0000313" key="2">
    <source>
        <dbReference type="EMBL" id="SOH93500.1"/>
    </source>
</evidence>
<keyword evidence="2" id="KW-0808">Transferase</keyword>
<dbReference type="OrthoDB" id="9777638at2"/>
<accession>A0A2C9CQL1</accession>
<gene>
    <name evidence="2" type="ORF">SAMN06273572_102176</name>
</gene>
<dbReference type="InterPro" id="IPR041698">
    <property type="entry name" value="Methyltransf_25"/>
</dbReference>
<dbReference type="CDD" id="cd02440">
    <property type="entry name" value="AdoMet_MTases"/>
    <property type="match status" value="1"/>
</dbReference>
<dbReference type="Gene3D" id="3.40.50.150">
    <property type="entry name" value="Vaccinia Virus protein VP39"/>
    <property type="match status" value="1"/>
</dbReference>
<proteinExistence type="predicted"/>
<dbReference type="SUPFAM" id="SSF53335">
    <property type="entry name" value="S-adenosyl-L-methionine-dependent methyltransferases"/>
    <property type="match status" value="1"/>
</dbReference>
<dbReference type="Pfam" id="PF13649">
    <property type="entry name" value="Methyltransf_25"/>
    <property type="match status" value="1"/>
</dbReference>
<keyword evidence="3" id="KW-1185">Reference proteome</keyword>
<evidence type="ECO:0000259" key="1">
    <source>
        <dbReference type="Pfam" id="PF13649"/>
    </source>
</evidence>
<dbReference type="RefSeq" id="WP_097929080.1">
    <property type="nucleotide sequence ID" value="NZ_OCTN01000002.1"/>
</dbReference>
<protein>
    <submittedName>
        <fullName evidence="2">Methyltransferase domain-containing protein</fullName>
    </submittedName>
</protein>
<dbReference type="InterPro" id="IPR029063">
    <property type="entry name" value="SAM-dependent_MTases_sf"/>
</dbReference>
<dbReference type="PANTHER" id="PTHR43591:SF24">
    <property type="entry name" value="2-METHOXY-6-POLYPRENYL-1,4-BENZOQUINOL METHYLASE, MITOCHONDRIAL"/>
    <property type="match status" value="1"/>
</dbReference>
<organism evidence="2 3">
    <name type="scientific">Pontivivens marinum</name>
    <dbReference type="NCBI Taxonomy" id="1690039"/>
    <lineage>
        <taxon>Bacteria</taxon>
        <taxon>Pseudomonadati</taxon>
        <taxon>Pseudomonadota</taxon>
        <taxon>Alphaproteobacteria</taxon>
        <taxon>Rhodobacterales</taxon>
        <taxon>Paracoccaceae</taxon>
        <taxon>Pontivivens</taxon>
    </lineage>
</organism>
<dbReference type="Proteomes" id="UP000220034">
    <property type="component" value="Unassembled WGS sequence"/>
</dbReference>
<dbReference type="EMBL" id="OCTN01000002">
    <property type="protein sequence ID" value="SOH93500.1"/>
    <property type="molecule type" value="Genomic_DNA"/>
</dbReference>
<dbReference type="GO" id="GO:0008168">
    <property type="term" value="F:methyltransferase activity"/>
    <property type="evidence" value="ECO:0007669"/>
    <property type="project" value="UniProtKB-KW"/>
</dbReference>